<dbReference type="Proteomes" id="UP000789901">
    <property type="component" value="Unassembled WGS sequence"/>
</dbReference>
<accession>A0ABN7VCS8</accession>
<sequence length="59" mass="6818">MVIQLLSDLNINEHEMIAFSEFKVLVLTQKEFQIPAQVPTQEEETQILIQEEPQAPIPK</sequence>
<comment type="caution">
    <text evidence="1">The sequence shown here is derived from an EMBL/GenBank/DDBJ whole genome shotgun (WGS) entry which is preliminary data.</text>
</comment>
<evidence type="ECO:0000313" key="2">
    <source>
        <dbReference type="Proteomes" id="UP000789901"/>
    </source>
</evidence>
<evidence type="ECO:0000313" key="1">
    <source>
        <dbReference type="EMBL" id="CAG8755750.1"/>
    </source>
</evidence>
<keyword evidence="2" id="KW-1185">Reference proteome</keyword>
<protein>
    <submittedName>
        <fullName evidence="1">26396_t:CDS:1</fullName>
    </submittedName>
</protein>
<name>A0ABN7VCS8_GIGMA</name>
<organism evidence="1 2">
    <name type="scientific">Gigaspora margarita</name>
    <dbReference type="NCBI Taxonomy" id="4874"/>
    <lineage>
        <taxon>Eukaryota</taxon>
        <taxon>Fungi</taxon>
        <taxon>Fungi incertae sedis</taxon>
        <taxon>Mucoromycota</taxon>
        <taxon>Glomeromycotina</taxon>
        <taxon>Glomeromycetes</taxon>
        <taxon>Diversisporales</taxon>
        <taxon>Gigasporaceae</taxon>
        <taxon>Gigaspora</taxon>
    </lineage>
</organism>
<proteinExistence type="predicted"/>
<gene>
    <name evidence="1" type="ORF">GMARGA_LOCUS16888</name>
</gene>
<reference evidence="1 2" key="1">
    <citation type="submission" date="2021-06" db="EMBL/GenBank/DDBJ databases">
        <authorList>
            <person name="Kallberg Y."/>
            <person name="Tangrot J."/>
            <person name="Rosling A."/>
        </authorList>
    </citation>
    <scope>NUCLEOTIDE SEQUENCE [LARGE SCALE GENOMIC DNA]</scope>
    <source>
        <strain evidence="1 2">120-4 pot B 10/14</strain>
    </source>
</reference>
<dbReference type="EMBL" id="CAJVQB010012475">
    <property type="protein sequence ID" value="CAG8755750.1"/>
    <property type="molecule type" value="Genomic_DNA"/>
</dbReference>